<dbReference type="Proteomes" id="UP000321947">
    <property type="component" value="Unassembled WGS sequence"/>
</dbReference>
<evidence type="ECO:0000256" key="1">
    <source>
        <dbReference type="SAM" id="MobiDB-lite"/>
    </source>
</evidence>
<dbReference type="EMBL" id="SSTD01006822">
    <property type="protein sequence ID" value="TYK19604.1"/>
    <property type="molecule type" value="Genomic_DNA"/>
</dbReference>
<protein>
    <submittedName>
        <fullName evidence="2">Ty3-gypsy retrotransposon protein</fullName>
    </submittedName>
</protein>
<accession>A0A5D3D7S8</accession>
<organism evidence="2 3">
    <name type="scientific">Cucumis melo var. makuwa</name>
    <name type="common">Oriental melon</name>
    <dbReference type="NCBI Taxonomy" id="1194695"/>
    <lineage>
        <taxon>Eukaryota</taxon>
        <taxon>Viridiplantae</taxon>
        <taxon>Streptophyta</taxon>
        <taxon>Embryophyta</taxon>
        <taxon>Tracheophyta</taxon>
        <taxon>Spermatophyta</taxon>
        <taxon>Magnoliopsida</taxon>
        <taxon>eudicotyledons</taxon>
        <taxon>Gunneridae</taxon>
        <taxon>Pentapetalae</taxon>
        <taxon>rosids</taxon>
        <taxon>fabids</taxon>
        <taxon>Cucurbitales</taxon>
        <taxon>Cucurbitaceae</taxon>
        <taxon>Benincaseae</taxon>
        <taxon>Cucumis</taxon>
    </lineage>
</organism>
<reference evidence="2 3" key="1">
    <citation type="submission" date="2019-08" db="EMBL/GenBank/DDBJ databases">
        <title>Draft genome sequences of two oriental melons (Cucumis melo L. var makuwa).</title>
        <authorList>
            <person name="Kwon S.-Y."/>
        </authorList>
    </citation>
    <scope>NUCLEOTIDE SEQUENCE [LARGE SCALE GENOMIC DNA]</scope>
    <source>
        <strain evidence="3">cv. Chang Bougi</strain>
        <tissue evidence="2">Leaf</tissue>
    </source>
</reference>
<feature type="region of interest" description="Disordered" evidence="1">
    <location>
        <begin position="45"/>
        <end position="65"/>
    </location>
</feature>
<name>A0A5D3D7S8_CUCMM</name>
<evidence type="ECO:0000313" key="2">
    <source>
        <dbReference type="EMBL" id="TYK19604.1"/>
    </source>
</evidence>
<gene>
    <name evidence="2" type="ORF">E5676_scaffold9G00090</name>
</gene>
<evidence type="ECO:0000313" key="3">
    <source>
        <dbReference type="Proteomes" id="UP000321947"/>
    </source>
</evidence>
<proteinExistence type="predicted"/>
<sequence>MNGLFPWIKAEVEFCRPKGIAELVENREIIRGEANLNGYATRKYPPNSGGISKTTGNTSVTENRGNTTFPIRTITLRGSNTNEVKREGTFKRLPDAEFQARKEKGLCFKCNEKYSAHHKWKMRDQRELRMFVVTDNNEEFEIIEEEETDRKELNNVEVKGINTTCVELSINSMVGLNDRGNMKVRGKLQNEEVIASIIKSPK</sequence>
<comment type="caution">
    <text evidence="2">The sequence shown here is derived from an EMBL/GenBank/DDBJ whole genome shotgun (WGS) entry which is preliminary data.</text>
</comment>
<feature type="compositionally biased region" description="Polar residues" evidence="1">
    <location>
        <begin position="49"/>
        <end position="65"/>
    </location>
</feature>
<dbReference type="AlphaFoldDB" id="A0A5D3D7S8"/>